<feature type="chain" id="PRO_5045660933" description="Lipoprotein" evidence="1">
    <location>
        <begin position="25"/>
        <end position="264"/>
    </location>
</feature>
<dbReference type="Proteomes" id="UP000831460">
    <property type="component" value="Chromosome"/>
</dbReference>
<dbReference type="RefSeq" id="WP_243548988.1">
    <property type="nucleotide sequence ID" value="NZ_CP094532.1"/>
</dbReference>
<evidence type="ECO:0000313" key="2">
    <source>
        <dbReference type="EMBL" id="UOE40900.1"/>
    </source>
</evidence>
<gene>
    <name evidence="2" type="ORF">MTP09_13495</name>
</gene>
<dbReference type="EMBL" id="CP094532">
    <property type="protein sequence ID" value="UOE40900.1"/>
    <property type="molecule type" value="Genomic_DNA"/>
</dbReference>
<keyword evidence="1" id="KW-0732">Signal</keyword>
<sequence>MIKNFGLWVAGFLLLVMQSCSVNTETTYYKDSATSMESHILLDKSMLGMMSMMGNNSADVLMNSKEFGNLTTEWKSLFDLQKDGKITVNPDSAKVLKKLYLKLNKDKGEMYGLSLKYDKLLPKEIASLLSQSKQLKRIPLQDIANWNGNTLTIDTDKFNSADMLSEIGKNTQDKETSAPKTKSDSIAAYGRQMAQSMAGMLQMVNANFTNTLKFQKPIKSITGKHDFVKQIDNKTIQINVRSKDLLNEGKNLINKDKKIIITTE</sequence>
<reference evidence="2 3" key="1">
    <citation type="submission" date="2022-03" db="EMBL/GenBank/DDBJ databases">
        <title>Chryseobacterium sp. isolated from particulate matters in swine house.</title>
        <authorList>
            <person name="Won M."/>
            <person name="Kim S.-J."/>
            <person name="Kwon S.-W."/>
        </authorList>
    </citation>
    <scope>NUCLEOTIDE SEQUENCE [LARGE SCALE GENOMIC DNA]</scope>
    <source>
        <strain evidence="2 3">SC2-2</strain>
    </source>
</reference>
<evidence type="ECO:0008006" key="4">
    <source>
        <dbReference type="Google" id="ProtNLM"/>
    </source>
</evidence>
<organism evidence="2 3">
    <name type="scientific">Chryseobacterium suipulveris</name>
    <dbReference type="NCBI Taxonomy" id="2929800"/>
    <lineage>
        <taxon>Bacteria</taxon>
        <taxon>Pseudomonadati</taxon>
        <taxon>Bacteroidota</taxon>
        <taxon>Flavobacteriia</taxon>
        <taxon>Flavobacteriales</taxon>
        <taxon>Weeksellaceae</taxon>
        <taxon>Chryseobacterium group</taxon>
        <taxon>Chryseobacterium</taxon>
    </lineage>
</organism>
<feature type="signal peptide" evidence="1">
    <location>
        <begin position="1"/>
        <end position="24"/>
    </location>
</feature>
<protein>
    <recommendedName>
        <fullName evidence="4">Lipoprotein</fullName>
    </recommendedName>
</protein>
<accession>A0ABY4BWK4</accession>
<dbReference type="PROSITE" id="PS51257">
    <property type="entry name" value="PROKAR_LIPOPROTEIN"/>
    <property type="match status" value="1"/>
</dbReference>
<keyword evidence="3" id="KW-1185">Reference proteome</keyword>
<evidence type="ECO:0000313" key="3">
    <source>
        <dbReference type="Proteomes" id="UP000831460"/>
    </source>
</evidence>
<proteinExistence type="predicted"/>
<name>A0ABY4BWK4_9FLAO</name>
<evidence type="ECO:0000256" key="1">
    <source>
        <dbReference type="SAM" id="SignalP"/>
    </source>
</evidence>